<keyword evidence="1" id="KW-1133">Transmembrane helix</keyword>
<dbReference type="EMBL" id="UOGH01000103">
    <property type="protein sequence ID" value="VAX28968.1"/>
    <property type="molecule type" value="Genomic_DNA"/>
</dbReference>
<evidence type="ECO:0000256" key="1">
    <source>
        <dbReference type="SAM" id="Phobius"/>
    </source>
</evidence>
<dbReference type="InterPro" id="IPR036280">
    <property type="entry name" value="Multihaem_cyt_sf"/>
</dbReference>
<keyword evidence="1" id="KW-0812">Transmembrane</keyword>
<dbReference type="Gene3D" id="1.10.720.180">
    <property type="match status" value="1"/>
</dbReference>
<reference evidence="2" key="1">
    <citation type="submission" date="2018-06" db="EMBL/GenBank/DDBJ databases">
        <authorList>
            <person name="Zhirakovskaya E."/>
        </authorList>
    </citation>
    <scope>NUCLEOTIDE SEQUENCE</scope>
</reference>
<keyword evidence="1" id="KW-0472">Membrane</keyword>
<feature type="transmembrane region" description="Helical" evidence="1">
    <location>
        <begin position="12"/>
        <end position="32"/>
    </location>
</feature>
<evidence type="ECO:0000313" key="2">
    <source>
        <dbReference type="EMBL" id="VAX28968.1"/>
    </source>
</evidence>
<name>A0A3B1CYK1_9ZZZZ</name>
<gene>
    <name evidence="2" type="ORF">MNBD_NITROSPIRAE02-1471</name>
</gene>
<accession>A0A3B1CYK1</accession>
<sequence length="207" mass="23821">MKVLIQQKKLYVIFISIFMLLSSLLLSMNAVADDHDGIPEFFVPPPPFSEGIFPCSQCHADMEVNKKRRKLFYHTNIKFTHAAKQRWCLDCHNPDDRDVLRLASGKLVSFEESYYLCGQCHGTIFRDWKAGVHGKRTGMWNGKKKYRLCVQCHNPHQPRFKPLKPLPPPIKPADIKYSKPTDEVPENPLNTIFPLKTISRSKNAKGN</sequence>
<protein>
    <submittedName>
        <fullName evidence="2">Uncharacterized protein</fullName>
    </submittedName>
</protein>
<proteinExistence type="predicted"/>
<dbReference type="SUPFAM" id="SSF48695">
    <property type="entry name" value="Multiheme cytochromes"/>
    <property type="match status" value="1"/>
</dbReference>
<dbReference type="AlphaFoldDB" id="A0A3B1CYK1"/>
<organism evidence="2">
    <name type="scientific">hydrothermal vent metagenome</name>
    <dbReference type="NCBI Taxonomy" id="652676"/>
    <lineage>
        <taxon>unclassified sequences</taxon>
        <taxon>metagenomes</taxon>
        <taxon>ecological metagenomes</taxon>
    </lineage>
</organism>